<feature type="compositionally biased region" description="Low complexity" evidence="9">
    <location>
        <begin position="983"/>
        <end position="1000"/>
    </location>
</feature>
<dbReference type="InterPro" id="IPR041977">
    <property type="entry name" value="KOW_Spt5_4"/>
</dbReference>
<feature type="domain" description="KOW" evidence="10">
    <location>
        <begin position="669"/>
        <end position="694"/>
    </location>
</feature>
<dbReference type="InterPro" id="IPR017071">
    <property type="entry name" value="TF_Spt5_eukaryote"/>
</dbReference>
<dbReference type="GO" id="GO:0003746">
    <property type="term" value="F:translation elongation factor activity"/>
    <property type="evidence" value="ECO:0007669"/>
    <property type="project" value="UniProtKB-KW"/>
</dbReference>
<feature type="compositionally biased region" description="Acidic residues" evidence="9">
    <location>
        <begin position="135"/>
        <end position="156"/>
    </location>
</feature>
<organism evidence="11 12">
    <name type="scientific">Knufia obscura</name>
    <dbReference type="NCBI Taxonomy" id="1635080"/>
    <lineage>
        <taxon>Eukaryota</taxon>
        <taxon>Fungi</taxon>
        <taxon>Dikarya</taxon>
        <taxon>Ascomycota</taxon>
        <taxon>Pezizomycotina</taxon>
        <taxon>Eurotiomycetes</taxon>
        <taxon>Chaetothyriomycetidae</taxon>
        <taxon>Chaetothyriales</taxon>
        <taxon>Trichomeriaceae</taxon>
        <taxon>Knufia</taxon>
    </lineage>
</organism>
<dbReference type="Pfam" id="PF23290">
    <property type="entry name" value="KOW5_SPT5"/>
    <property type="match status" value="1"/>
</dbReference>
<feature type="domain" description="KOW" evidence="10">
    <location>
        <begin position="758"/>
        <end position="785"/>
    </location>
</feature>
<dbReference type="PIRSF" id="PIRSF036945">
    <property type="entry name" value="Spt5"/>
    <property type="match status" value="1"/>
</dbReference>
<dbReference type="Gene3D" id="2.30.30.30">
    <property type="match status" value="3"/>
</dbReference>
<dbReference type="InterPro" id="IPR008991">
    <property type="entry name" value="Translation_prot_SH3-like_sf"/>
</dbReference>
<comment type="similarity">
    <text evidence="2 8">Belongs to the SPT5 family.</text>
</comment>
<dbReference type="InterPro" id="IPR036735">
    <property type="entry name" value="NGN_dom_sf"/>
</dbReference>
<evidence type="ECO:0000256" key="3">
    <source>
        <dbReference type="ARBA" id="ARBA00020181"/>
    </source>
</evidence>
<evidence type="ECO:0000256" key="4">
    <source>
        <dbReference type="ARBA" id="ARBA00023163"/>
    </source>
</evidence>
<name>A0ABR0RS02_9EURO</name>
<comment type="subcellular location">
    <subcellularLocation>
        <location evidence="1 8">Nucleus</location>
    </subcellularLocation>
</comment>
<keyword evidence="11" id="KW-0648">Protein biosynthesis</keyword>
<keyword evidence="4 8" id="KW-0804">Transcription</keyword>
<accession>A0ABR0RS02</accession>
<feature type="compositionally biased region" description="Acidic residues" evidence="9">
    <location>
        <begin position="10"/>
        <end position="19"/>
    </location>
</feature>
<dbReference type="GeneID" id="89997851"/>
<dbReference type="InterPro" id="IPR005100">
    <property type="entry name" value="NGN-domain"/>
</dbReference>
<dbReference type="SUPFAM" id="SSF50104">
    <property type="entry name" value="Translation proteins SH3-like domain"/>
    <property type="match status" value="1"/>
</dbReference>
<feature type="compositionally biased region" description="Acidic residues" evidence="9">
    <location>
        <begin position="29"/>
        <end position="38"/>
    </location>
</feature>
<keyword evidence="5 8" id="KW-0539">Nucleus</keyword>
<reference evidence="11 12" key="1">
    <citation type="journal article" date="2023" name="Res Sq">
        <title>Genomic and morphological characterization of Knufia obscura isolated from the Mars 2020 spacecraft assembly facility.</title>
        <authorList>
            <person name="Chander A.M."/>
            <person name="Teixeira M.M."/>
            <person name="Singh N.K."/>
            <person name="Williams M.P."/>
            <person name="Parker C.W."/>
            <person name="Leo P."/>
            <person name="Stajich J.E."/>
            <person name="Torok T."/>
            <person name="Tighe S."/>
            <person name="Mason C.E."/>
            <person name="Venkateswaran K."/>
        </authorList>
    </citation>
    <scope>NUCLEOTIDE SEQUENCE [LARGE SCALE GENOMIC DNA]</scope>
    <source>
        <strain evidence="11 12">CCFEE 5817</strain>
    </source>
</reference>
<dbReference type="Pfam" id="PF23042">
    <property type="entry name" value="KOW1_SPT5"/>
    <property type="match status" value="1"/>
</dbReference>
<dbReference type="InterPro" id="IPR005824">
    <property type="entry name" value="KOW"/>
</dbReference>
<comment type="caution">
    <text evidence="11">The sequence shown here is derived from an EMBL/GenBank/DDBJ whole genome shotgun (WGS) entry which is preliminary data.</text>
</comment>
<dbReference type="Pfam" id="PF03439">
    <property type="entry name" value="Spt5-NGN"/>
    <property type="match status" value="1"/>
</dbReference>
<comment type="function">
    <text evidence="6 8">The SPT4-SPT5 complex mediates both activation and inhibition of transcription elongation, and plays a role in pre-mRNA processing. This complex seems to be important for the stability of the RNA polymerase II elongation machinery on the chromatin template but not for the inherent ability of this machinery to translocate down the gene.</text>
</comment>
<evidence type="ECO:0000256" key="7">
    <source>
        <dbReference type="ARBA" id="ARBA00025870"/>
    </source>
</evidence>
<dbReference type="Pfam" id="PF23284">
    <property type="entry name" value="KOW2_Spt5"/>
    <property type="match status" value="1"/>
</dbReference>
<dbReference type="Pfam" id="PF23291">
    <property type="entry name" value="KOW4_SPT5"/>
    <property type="match status" value="1"/>
</dbReference>
<evidence type="ECO:0000256" key="2">
    <source>
        <dbReference type="ARBA" id="ARBA00006956"/>
    </source>
</evidence>
<dbReference type="Pfam" id="PF23037">
    <property type="entry name" value="KOWx_SPT5"/>
    <property type="match status" value="1"/>
</dbReference>
<dbReference type="InterPro" id="IPR039659">
    <property type="entry name" value="SPT5"/>
</dbReference>
<dbReference type="CDD" id="cd06081">
    <property type="entry name" value="KOW_Spt5_1"/>
    <property type="match status" value="1"/>
</dbReference>
<evidence type="ECO:0000256" key="5">
    <source>
        <dbReference type="ARBA" id="ARBA00023242"/>
    </source>
</evidence>
<feature type="region of interest" description="Disordered" evidence="9">
    <location>
        <begin position="818"/>
        <end position="896"/>
    </location>
</feature>
<evidence type="ECO:0000313" key="11">
    <source>
        <dbReference type="EMBL" id="KAK5943395.1"/>
    </source>
</evidence>
<dbReference type="CDD" id="cd06084">
    <property type="entry name" value="KOW_Spt5_4"/>
    <property type="match status" value="1"/>
</dbReference>
<dbReference type="Proteomes" id="UP001334248">
    <property type="component" value="Unassembled WGS sequence"/>
</dbReference>
<feature type="region of interest" description="Disordered" evidence="9">
    <location>
        <begin position="1067"/>
        <end position="1093"/>
    </location>
</feature>
<proteinExistence type="inferred from homology"/>
<dbReference type="InterPro" id="IPR022581">
    <property type="entry name" value="Spt5_N"/>
</dbReference>
<feature type="domain" description="KOW" evidence="10">
    <location>
        <begin position="329"/>
        <end position="356"/>
    </location>
</feature>
<evidence type="ECO:0000259" key="10">
    <source>
        <dbReference type="SMART" id="SM00739"/>
    </source>
</evidence>
<dbReference type="InterPro" id="IPR041975">
    <property type="entry name" value="KOW_Spt5_2"/>
</dbReference>
<feature type="domain" description="KOW" evidence="10">
    <location>
        <begin position="546"/>
        <end position="574"/>
    </location>
</feature>
<dbReference type="CDD" id="cd06082">
    <property type="entry name" value="KOW_Spt5_2"/>
    <property type="match status" value="1"/>
</dbReference>
<keyword evidence="12" id="KW-1185">Reference proteome</keyword>
<dbReference type="Pfam" id="PF12815">
    <property type="entry name" value="CTD"/>
    <property type="match status" value="1"/>
</dbReference>
<dbReference type="Pfam" id="PF11942">
    <property type="entry name" value="Spt5_N"/>
    <property type="match status" value="1"/>
</dbReference>
<keyword evidence="11" id="KW-0251">Elongation factor</keyword>
<dbReference type="CDD" id="cd06083">
    <property type="entry name" value="KOW_Spt5_3"/>
    <property type="match status" value="1"/>
</dbReference>
<gene>
    <name evidence="11" type="primary">SPT5</name>
    <name evidence="11" type="ORF">PMZ80_004402</name>
</gene>
<feature type="compositionally biased region" description="Low complexity" evidence="9">
    <location>
        <begin position="1067"/>
        <end position="1084"/>
    </location>
</feature>
<evidence type="ECO:0000256" key="9">
    <source>
        <dbReference type="SAM" id="MobiDB-lite"/>
    </source>
</evidence>
<dbReference type="InterPro" id="IPR014722">
    <property type="entry name" value="Rib_uL2_dom2"/>
</dbReference>
<dbReference type="PANTHER" id="PTHR11125">
    <property type="entry name" value="SUPPRESSOR OF TY 5"/>
    <property type="match status" value="1"/>
</dbReference>
<feature type="region of interest" description="Disordered" evidence="9">
    <location>
        <begin position="1"/>
        <end position="193"/>
    </location>
</feature>
<feature type="region of interest" description="Disordered" evidence="9">
    <location>
        <begin position="969"/>
        <end position="1020"/>
    </location>
</feature>
<comment type="subunit">
    <text evidence="7">Component of the SPT4-SPT5 complex. Interacts with RNA polymerase II.</text>
</comment>
<dbReference type="RefSeq" id="XP_064731485.1">
    <property type="nucleotide sequence ID" value="XM_064872827.1"/>
</dbReference>
<evidence type="ECO:0000256" key="6">
    <source>
        <dbReference type="ARBA" id="ARBA00024691"/>
    </source>
</evidence>
<protein>
    <recommendedName>
        <fullName evidence="3 8">Transcription elongation factor SPT5</fullName>
    </recommendedName>
</protein>
<sequence>MSNINQLILGDDDDDESETEFNPGAERGSDDEQSDNEDRDTKDGIAPKAEREQTVDRINGNKPKARDSPSDELKEEDEDDAEGDLDNGEDDEGEGEDLGNGDDDDEEDEDEDEDDEDAVTGRPRKRRRRGLNQFIEEEAEVDEDDDELEADEDDVAETGFIQDTHPDDDLGPEADQDDRRHRELDRQRQMEASIDAEAAAQRLKERYGRRTTQGLSKGSFVPQNLLMPSVDDPSIWGFQCKPGKEKEIVMALTKKIQQRMITGRSLKICSAFERGGPGAPMQGFVFVEAKRKQDAEDALIGISDVYVRRQNLVPVKEMPDLLRVKKSKPLEIGAYVRIKRGPYGGDLGMVNEFEENGNDVEVRLVPRLDYGLNEDVNKPVQEKRKRPNAFTPAVTPVNRPPQRLFNENEAKKRTSRLLQNMSTLTGRKFIYAGATYEDGFLLKMFKLNALETEKVDPKLEEITKLTKTAADGSETLDLETLAHSLKSSAAEGAYVPGDEIEVYQGEQKGIIGRVEGVIGSILRIKVSQGELTGKIVEQPLKGVRKRFKDGDHVKVIGSSRYNGEVGMVLRIKDDRVTVLTDTSMQEITVFSKDLREAAEAGGSDNKSTGFDVQDLVQINATEVGIVIKADQEAVRILDENSSVITRLPSQLQKVEVKKNTVATDRNGSEIRVGDIIREAQGENKSGRILHIHRAHVFVHDRQKIEDAGLWTTRCMNVVTISSKANMTQQSGPDLTKMNPALGGNNGAMAPPPKTIGRDRLIGQLIHIRRGPYKGHKGLVKDTTASAARIELQSKNKVINIEKQDLAVVDKNTNKTMDYNTFANSRGPPRAGGMPGSRIPDSGFSGSRTPAVGGDGGRTPAWGASSARTPAWSGAGGGMDSGRTPAWKPSSGSATSYGGSGGMTSYGGAGGMTSYGGAGNYGASGGGRTPAWSASARTPYGGSDGFGAGSGSSGYDAFATGSRTPYAGAGASRTPAWGGPNSNATTAPTPAARPYDAPTPAISAPTPGGFDGNDGSYTAYGANAPTPGAGFDAGAMDAPTPGFTPGFAKGSNREELKYNRLTVPVAAATPAAGGYDAPTPAAGGPRYAEDDDDE</sequence>
<dbReference type="InterPro" id="IPR041973">
    <property type="entry name" value="KOW_Spt5_1"/>
</dbReference>
<dbReference type="PANTHER" id="PTHR11125:SF7">
    <property type="entry name" value="TRANSCRIPTION ELONGATION FACTOR SPT5"/>
    <property type="match status" value="1"/>
</dbReference>
<dbReference type="InterPro" id="IPR041978">
    <property type="entry name" value="KOW_Spt5_5"/>
</dbReference>
<dbReference type="InterPro" id="IPR041976">
    <property type="entry name" value="KOW_Spt5_3"/>
</dbReference>
<evidence type="ECO:0000256" key="8">
    <source>
        <dbReference type="PIRNR" id="PIRNR036945"/>
    </source>
</evidence>
<dbReference type="EMBL" id="JAVHJV010000004">
    <property type="protein sequence ID" value="KAK5943395.1"/>
    <property type="molecule type" value="Genomic_DNA"/>
</dbReference>
<feature type="compositionally biased region" description="Basic and acidic residues" evidence="9">
    <location>
        <begin position="177"/>
        <end position="189"/>
    </location>
</feature>
<dbReference type="SMART" id="SM00739">
    <property type="entry name" value="KOW"/>
    <property type="match status" value="5"/>
</dbReference>
<evidence type="ECO:0000256" key="1">
    <source>
        <dbReference type="ARBA" id="ARBA00004123"/>
    </source>
</evidence>
<evidence type="ECO:0000313" key="12">
    <source>
        <dbReference type="Proteomes" id="UP001334248"/>
    </source>
</evidence>
<feature type="domain" description="KOW" evidence="10">
    <location>
        <begin position="493"/>
        <end position="520"/>
    </location>
</feature>
<dbReference type="Gene3D" id="3.30.70.940">
    <property type="entry name" value="NusG, N-terminal domain"/>
    <property type="match status" value="1"/>
</dbReference>
<dbReference type="InterPro" id="IPR057936">
    <property type="entry name" value="KOWx_Spt5"/>
</dbReference>
<dbReference type="CDD" id="cd06085">
    <property type="entry name" value="KOW_Spt5_5"/>
    <property type="match status" value="1"/>
</dbReference>
<dbReference type="InterPro" id="IPR039385">
    <property type="entry name" value="NGN_Euk"/>
</dbReference>
<feature type="compositionally biased region" description="Acidic residues" evidence="9">
    <location>
        <begin position="73"/>
        <end position="118"/>
    </location>
</feature>
<dbReference type="CDD" id="cd09888">
    <property type="entry name" value="NGN_Euk"/>
    <property type="match status" value="1"/>
</dbReference>
<feature type="region of interest" description="Disordered" evidence="9">
    <location>
        <begin position="381"/>
        <end position="412"/>
    </location>
</feature>
<feature type="compositionally biased region" description="Basic and acidic residues" evidence="9">
    <location>
        <begin position="39"/>
        <end position="55"/>
    </location>
</feature>